<proteinExistence type="predicted"/>
<comment type="caution">
    <text evidence="2">The sequence shown here is derived from an EMBL/GenBank/DDBJ whole genome shotgun (WGS) entry which is preliminary data.</text>
</comment>
<reference evidence="2 3" key="1">
    <citation type="submission" date="2022-09" db="EMBL/GenBank/DDBJ databases">
        <authorList>
            <person name="Palmer J.M."/>
        </authorList>
    </citation>
    <scope>NUCLEOTIDE SEQUENCE [LARGE SCALE GENOMIC DNA]</scope>
    <source>
        <strain evidence="2 3">DSM 7382</strain>
    </source>
</reference>
<evidence type="ECO:0000256" key="1">
    <source>
        <dbReference type="SAM" id="MobiDB-lite"/>
    </source>
</evidence>
<evidence type="ECO:0000313" key="3">
    <source>
        <dbReference type="Proteomes" id="UP001385951"/>
    </source>
</evidence>
<keyword evidence="3" id="KW-1185">Reference proteome</keyword>
<protein>
    <submittedName>
        <fullName evidence="2">Uncharacterized protein</fullName>
    </submittedName>
</protein>
<feature type="region of interest" description="Disordered" evidence="1">
    <location>
        <begin position="1"/>
        <end position="21"/>
    </location>
</feature>
<dbReference type="AlphaFoldDB" id="A0AAW0FT18"/>
<dbReference type="Proteomes" id="UP001385951">
    <property type="component" value="Unassembled WGS sequence"/>
</dbReference>
<sequence>MYQVPTAPFGDKAGTHYSTSSSVYSPVESEYAFNNRSNHQIVEEEEELDGNDLAHSDSFETSQSIHPDLSNQTFQSYMTANGSTPSFSSIHNSLLKNDSHDDLSMKKHQTIEILMWLISMTMMPLLNYPRPPPILISIALTISLRLLIKIIRAPF</sequence>
<dbReference type="EMBL" id="JASBNA010000049">
    <property type="protein sequence ID" value="KAK7680442.1"/>
    <property type="molecule type" value="Genomic_DNA"/>
</dbReference>
<evidence type="ECO:0000313" key="2">
    <source>
        <dbReference type="EMBL" id="KAK7680442.1"/>
    </source>
</evidence>
<gene>
    <name evidence="2" type="ORF">QCA50_016439</name>
</gene>
<organism evidence="2 3">
    <name type="scientific">Cerrena zonata</name>
    <dbReference type="NCBI Taxonomy" id="2478898"/>
    <lineage>
        <taxon>Eukaryota</taxon>
        <taxon>Fungi</taxon>
        <taxon>Dikarya</taxon>
        <taxon>Basidiomycota</taxon>
        <taxon>Agaricomycotina</taxon>
        <taxon>Agaricomycetes</taxon>
        <taxon>Polyporales</taxon>
        <taxon>Cerrenaceae</taxon>
        <taxon>Cerrena</taxon>
    </lineage>
</organism>
<accession>A0AAW0FT18</accession>
<name>A0AAW0FT18_9APHY</name>